<comment type="caution">
    <text evidence="2">The sequence shown here is derived from an EMBL/GenBank/DDBJ whole genome shotgun (WGS) entry which is preliminary data.</text>
</comment>
<feature type="domain" description="DUF4123" evidence="1">
    <location>
        <begin position="40"/>
        <end position="163"/>
    </location>
</feature>
<gene>
    <name evidence="2" type="ORF">E4L98_28730</name>
</gene>
<accession>A0A4Y9RX35</accession>
<dbReference type="OrthoDB" id="8755279at2"/>
<protein>
    <submittedName>
        <fullName evidence="2">DUF4123 domain-containing protein</fullName>
    </submittedName>
</protein>
<keyword evidence="3" id="KW-1185">Reference proteome</keyword>
<name>A0A4Y9RX35_9BURK</name>
<proteinExistence type="predicted"/>
<reference evidence="2 3" key="1">
    <citation type="submission" date="2019-03" db="EMBL/GenBank/DDBJ databases">
        <title>Draft Genome Sequence of Duganella callidus sp. nov., a Novel Duganella Species Isolated from Cultivated Soil.</title>
        <authorList>
            <person name="Raths R."/>
            <person name="Peta V."/>
            <person name="Bucking H."/>
        </authorList>
    </citation>
    <scope>NUCLEOTIDE SEQUENCE [LARGE SCALE GENOMIC DNA]</scope>
    <source>
        <strain evidence="2 3">DN04</strain>
    </source>
</reference>
<evidence type="ECO:0000313" key="3">
    <source>
        <dbReference type="Proteomes" id="UP000297729"/>
    </source>
</evidence>
<dbReference type="InterPro" id="IPR025391">
    <property type="entry name" value="DUF4123"/>
</dbReference>
<evidence type="ECO:0000259" key="1">
    <source>
        <dbReference type="Pfam" id="PF13503"/>
    </source>
</evidence>
<organism evidence="2 3">
    <name type="scientific">Duganella callida</name>
    <dbReference type="NCBI Taxonomy" id="2561932"/>
    <lineage>
        <taxon>Bacteria</taxon>
        <taxon>Pseudomonadati</taxon>
        <taxon>Pseudomonadota</taxon>
        <taxon>Betaproteobacteria</taxon>
        <taxon>Burkholderiales</taxon>
        <taxon>Oxalobacteraceae</taxon>
        <taxon>Telluria group</taxon>
        <taxon>Duganella</taxon>
    </lineage>
</organism>
<dbReference type="AlphaFoldDB" id="A0A4Y9RX35"/>
<dbReference type="Pfam" id="PF13503">
    <property type="entry name" value="DUF4123"/>
    <property type="match status" value="1"/>
</dbReference>
<dbReference type="Proteomes" id="UP000297729">
    <property type="component" value="Unassembled WGS sequence"/>
</dbReference>
<sequence length="308" mass="34931">MSAQSPRCRRAFCHEISMSTYADLQKIYVEATVTWPDNHLYCLADHAGMPGLLRELDASGIAWTSLFDGSRERNALEVAPLLFPLDEESNKEYSHLLRWVEEHGTYTSSMLLISSSLNKAELSRRLAQRLDAQVSEKMNVMLRYFDPRIFEALLTVLNESQRDVFLSVADCWWYFDRSGKEVRQAASHELVDRFEAPLVLTAEQEFALLDASEADQVAAQLREMMPDQYLQIPLPQQHAFIIRHMAAAREVGVVATHELSLYCGLALLYGEDFALTPHWQRLLQRVSSGQVSLSDAVANEDGEVEYAA</sequence>
<dbReference type="EMBL" id="SPVG01000273">
    <property type="protein sequence ID" value="TFW13634.1"/>
    <property type="molecule type" value="Genomic_DNA"/>
</dbReference>
<evidence type="ECO:0000313" key="2">
    <source>
        <dbReference type="EMBL" id="TFW13634.1"/>
    </source>
</evidence>